<organism evidence="2 3">
    <name type="scientific">Plectosphaerella cucumerina</name>
    <dbReference type="NCBI Taxonomy" id="40658"/>
    <lineage>
        <taxon>Eukaryota</taxon>
        <taxon>Fungi</taxon>
        <taxon>Dikarya</taxon>
        <taxon>Ascomycota</taxon>
        <taxon>Pezizomycotina</taxon>
        <taxon>Sordariomycetes</taxon>
        <taxon>Hypocreomycetidae</taxon>
        <taxon>Glomerellales</taxon>
        <taxon>Plectosphaerellaceae</taxon>
        <taxon>Plectosphaerella</taxon>
    </lineage>
</organism>
<dbReference type="Pfam" id="PF00651">
    <property type="entry name" value="BTB"/>
    <property type="match status" value="1"/>
</dbReference>
<gene>
    <name evidence="2" type="ORF">B0T11DRAFT_280816</name>
</gene>
<evidence type="ECO:0000259" key="1">
    <source>
        <dbReference type="PROSITE" id="PS50097"/>
    </source>
</evidence>
<dbReference type="CDD" id="cd18186">
    <property type="entry name" value="BTB_POZ_ZBTB_KLHL-like"/>
    <property type="match status" value="1"/>
</dbReference>
<name>A0A8K0X381_9PEZI</name>
<proteinExistence type="predicted"/>
<comment type="caution">
    <text evidence="2">The sequence shown here is derived from an EMBL/GenBank/DDBJ whole genome shotgun (WGS) entry which is preliminary data.</text>
</comment>
<dbReference type="SMART" id="SM00225">
    <property type="entry name" value="BTB"/>
    <property type="match status" value="1"/>
</dbReference>
<dbReference type="SUPFAM" id="SSF54695">
    <property type="entry name" value="POZ domain"/>
    <property type="match status" value="1"/>
</dbReference>
<dbReference type="AlphaFoldDB" id="A0A8K0X381"/>
<feature type="domain" description="BTB" evidence="1">
    <location>
        <begin position="127"/>
        <end position="187"/>
    </location>
</feature>
<reference evidence="2" key="1">
    <citation type="journal article" date="2021" name="Nat. Commun.">
        <title>Genetic determinants of endophytism in the Arabidopsis root mycobiome.</title>
        <authorList>
            <person name="Mesny F."/>
            <person name="Miyauchi S."/>
            <person name="Thiergart T."/>
            <person name="Pickel B."/>
            <person name="Atanasova L."/>
            <person name="Karlsson M."/>
            <person name="Huettel B."/>
            <person name="Barry K.W."/>
            <person name="Haridas S."/>
            <person name="Chen C."/>
            <person name="Bauer D."/>
            <person name="Andreopoulos W."/>
            <person name="Pangilinan J."/>
            <person name="LaButti K."/>
            <person name="Riley R."/>
            <person name="Lipzen A."/>
            <person name="Clum A."/>
            <person name="Drula E."/>
            <person name="Henrissat B."/>
            <person name="Kohler A."/>
            <person name="Grigoriev I.V."/>
            <person name="Martin F.M."/>
            <person name="Hacquard S."/>
        </authorList>
    </citation>
    <scope>NUCLEOTIDE SEQUENCE</scope>
    <source>
        <strain evidence="2">MPI-CAGE-AT-0016</strain>
    </source>
</reference>
<protein>
    <recommendedName>
        <fullName evidence="1">BTB domain-containing protein</fullName>
    </recommendedName>
</protein>
<evidence type="ECO:0000313" key="2">
    <source>
        <dbReference type="EMBL" id="KAH7362441.1"/>
    </source>
</evidence>
<dbReference type="PROSITE" id="PS50097">
    <property type="entry name" value="BTB"/>
    <property type="match status" value="1"/>
</dbReference>
<dbReference type="OrthoDB" id="6359816at2759"/>
<dbReference type="PANTHER" id="PTHR47843:SF5">
    <property type="entry name" value="BTB_POZ DOMAIN PROTEIN"/>
    <property type="match status" value="1"/>
</dbReference>
<accession>A0A8K0X381</accession>
<dbReference type="InterPro" id="IPR000210">
    <property type="entry name" value="BTB/POZ_dom"/>
</dbReference>
<dbReference type="InterPro" id="IPR011333">
    <property type="entry name" value="SKP1/BTB/POZ_sf"/>
</dbReference>
<dbReference type="PANTHER" id="PTHR47843">
    <property type="entry name" value="BTB DOMAIN-CONTAINING PROTEIN-RELATED"/>
    <property type="match status" value="1"/>
</dbReference>
<keyword evidence="3" id="KW-1185">Reference proteome</keyword>
<sequence length="323" mass="36629">MIRLAVDILQRVIDQPCVLPILDLFLLILPRWLFTLMSDEEACDDPWAPSKVAHKTSKSVMSKKKKLKKKGSSLYIPDDTPTSIIGEPSVDTEMDASDGTIAFQPTTESTSELLSSLQTLQFNGEYADFSIKCCDDTYQVHKAIICPRAPFFRAAFGNSTKECEAAEVDLSEHDPTSVRLMVYYLYNLDYPHVKLDGSLGNHTSSNNSNLSHHCRLYALADFCQMNTLKTLTVDKFKKEAETHWNDPDFFEAIQFVYSATVSTDRSMRDAVVGVMMAHRTLLDRQEFKDLVKEIDLAYELLMRMHETGGIKGTRNCRYCGQLY</sequence>
<dbReference type="Proteomes" id="UP000813385">
    <property type="component" value="Unassembled WGS sequence"/>
</dbReference>
<evidence type="ECO:0000313" key="3">
    <source>
        <dbReference type="Proteomes" id="UP000813385"/>
    </source>
</evidence>
<dbReference type="Gene3D" id="3.30.710.10">
    <property type="entry name" value="Potassium Channel Kv1.1, Chain A"/>
    <property type="match status" value="1"/>
</dbReference>
<dbReference type="EMBL" id="JAGPXD010000003">
    <property type="protein sequence ID" value="KAH7362441.1"/>
    <property type="molecule type" value="Genomic_DNA"/>
</dbReference>